<evidence type="ECO:0000256" key="3">
    <source>
        <dbReference type="ARBA" id="ARBA00022723"/>
    </source>
</evidence>
<organism evidence="9 10">
    <name type="scientific">Pseudooceanicola nitratireducens</name>
    <dbReference type="NCBI Taxonomy" id="517719"/>
    <lineage>
        <taxon>Bacteria</taxon>
        <taxon>Pseudomonadati</taxon>
        <taxon>Pseudomonadota</taxon>
        <taxon>Alphaproteobacteria</taxon>
        <taxon>Rhodobacterales</taxon>
        <taxon>Paracoccaceae</taxon>
        <taxon>Pseudooceanicola</taxon>
    </lineage>
</organism>
<dbReference type="GO" id="GO:0042597">
    <property type="term" value="C:periplasmic space"/>
    <property type="evidence" value="ECO:0007669"/>
    <property type="project" value="InterPro"/>
</dbReference>
<dbReference type="PIRSF" id="PIRSF000027">
    <property type="entry name" value="Cytc_c_prime"/>
    <property type="match status" value="1"/>
</dbReference>
<evidence type="ECO:0000256" key="2">
    <source>
        <dbReference type="ARBA" id="ARBA00022617"/>
    </source>
</evidence>
<reference evidence="9 10" key="1">
    <citation type="submission" date="2016-10" db="EMBL/GenBank/DDBJ databases">
        <authorList>
            <person name="de Groot N.N."/>
        </authorList>
    </citation>
    <scope>NUCLEOTIDE SEQUENCE [LARGE SCALE GENOMIC DNA]</scope>
    <source>
        <strain evidence="9 10">DSM 29619</strain>
    </source>
</reference>
<dbReference type="InterPro" id="IPR012127">
    <property type="entry name" value="Cyt_c_prime"/>
</dbReference>
<feature type="chain" id="PRO_5014164658" evidence="8">
    <location>
        <begin position="25"/>
        <end position="147"/>
    </location>
</feature>
<dbReference type="STRING" id="517719.SAMN05421762_0499"/>
<feature type="signal peptide" evidence="8">
    <location>
        <begin position="1"/>
        <end position="24"/>
    </location>
</feature>
<dbReference type="SUPFAM" id="SSF47175">
    <property type="entry name" value="Cytochromes"/>
    <property type="match status" value="1"/>
</dbReference>
<evidence type="ECO:0000256" key="5">
    <source>
        <dbReference type="ARBA" id="ARBA00023004"/>
    </source>
</evidence>
<evidence type="ECO:0000256" key="1">
    <source>
        <dbReference type="ARBA" id="ARBA00022448"/>
    </source>
</evidence>
<dbReference type="GO" id="GO:0020037">
    <property type="term" value="F:heme binding"/>
    <property type="evidence" value="ECO:0007669"/>
    <property type="project" value="InterPro"/>
</dbReference>
<feature type="binding site" description="covalent" evidence="7">
    <location>
        <position position="138"/>
    </location>
    <ligand>
        <name>heme c</name>
        <dbReference type="ChEBI" id="CHEBI:61717"/>
    </ligand>
</feature>
<dbReference type="GO" id="GO:0009055">
    <property type="term" value="F:electron transfer activity"/>
    <property type="evidence" value="ECO:0007669"/>
    <property type="project" value="InterPro"/>
</dbReference>
<protein>
    <submittedName>
        <fullName evidence="9">Cytochrome c556</fullName>
    </submittedName>
</protein>
<dbReference type="InterPro" id="IPR010980">
    <property type="entry name" value="Cyt_c/b562"/>
</dbReference>
<evidence type="ECO:0000313" key="9">
    <source>
        <dbReference type="EMBL" id="SFC31247.1"/>
    </source>
</evidence>
<gene>
    <name evidence="9" type="ORF">SAMN05421762_0499</name>
</gene>
<keyword evidence="10" id="KW-1185">Reference proteome</keyword>
<evidence type="ECO:0000256" key="6">
    <source>
        <dbReference type="PIRSR" id="PIRSR000027-1"/>
    </source>
</evidence>
<keyword evidence="4" id="KW-0249">Electron transport</keyword>
<dbReference type="Pfam" id="PF01322">
    <property type="entry name" value="Cytochrom_C_2"/>
    <property type="match status" value="1"/>
</dbReference>
<keyword evidence="5 6" id="KW-0408">Iron</keyword>
<accession>A0A1I1I4K4</accession>
<keyword evidence="2 7" id="KW-0349">Heme</keyword>
<keyword evidence="1" id="KW-0813">Transport</keyword>
<dbReference type="PROSITE" id="PS51009">
    <property type="entry name" value="CYTCII"/>
    <property type="match status" value="1"/>
</dbReference>
<dbReference type="InterPro" id="IPR002321">
    <property type="entry name" value="Cyt_c_II"/>
</dbReference>
<evidence type="ECO:0000256" key="8">
    <source>
        <dbReference type="SAM" id="SignalP"/>
    </source>
</evidence>
<dbReference type="OrthoDB" id="7596534at2"/>
<evidence type="ECO:0000256" key="4">
    <source>
        <dbReference type="ARBA" id="ARBA00022982"/>
    </source>
</evidence>
<feature type="binding site" description="covalent" evidence="7">
    <location>
        <position position="141"/>
    </location>
    <ligand>
        <name>heme c</name>
        <dbReference type="ChEBI" id="CHEBI:61717"/>
    </ligand>
</feature>
<dbReference type="Gene3D" id="1.20.120.10">
    <property type="entry name" value="Cytochrome c/b562"/>
    <property type="match status" value="1"/>
</dbReference>
<evidence type="ECO:0000256" key="7">
    <source>
        <dbReference type="PIRSR" id="PIRSR000027-2"/>
    </source>
</evidence>
<comment type="PTM">
    <text evidence="7">Binds 1 heme group per subunit.</text>
</comment>
<evidence type="ECO:0000313" key="10">
    <source>
        <dbReference type="Proteomes" id="UP000231644"/>
    </source>
</evidence>
<dbReference type="AlphaFoldDB" id="A0A1I1I4K4"/>
<feature type="binding site" description="axial binding residue" evidence="6">
    <location>
        <position position="142"/>
    </location>
    <ligand>
        <name>heme c</name>
        <dbReference type="ChEBI" id="CHEBI:61717"/>
    </ligand>
    <ligandPart>
        <name>Fe</name>
        <dbReference type="ChEBI" id="CHEBI:18248"/>
    </ligandPart>
</feature>
<dbReference type="EMBL" id="FOLX01000001">
    <property type="protein sequence ID" value="SFC31247.1"/>
    <property type="molecule type" value="Genomic_DNA"/>
</dbReference>
<keyword evidence="8" id="KW-0732">Signal</keyword>
<proteinExistence type="predicted"/>
<dbReference type="GO" id="GO:0022900">
    <property type="term" value="P:electron transport chain"/>
    <property type="evidence" value="ECO:0007669"/>
    <property type="project" value="InterPro"/>
</dbReference>
<name>A0A1I1I4K4_9RHOB</name>
<sequence>MPRHSLCLTLALPLALIAATASLAHDGVKDPKVKERMQIMKQIKAATGVLGSMAKHPASHDADEARAARSDLIRLSKKVAPSFTTKAMDPKSEARPAIWNNWDDFAARAVALTTAAEALDPTSPQGVAAGMAGIGGACGGCHKPYRD</sequence>
<dbReference type="Proteomes" id="UP000231644">
    <property type="component" value="Unassembled WGS sequence"/>
</dbReference>
<dbReference type="GO" id="GO:0005506">
    <property type="term" value="F:iron ion binding"/>
    <property type="evidence" value="ECO:0007669"/>
    <property type="project" value="InterPro"/>
</dbReference>
<keyword evidence="3 6" id="KW-0479">Metal-binding</keyword>